<organism evidence="1 2">
    <name type="scientific">Camellia lanceoleosa</name>
    <dbReference type="NCBI Taxonomy" id="1840588"/>
    <lineage>
        <taxon>Eukaryota</taxon>
        <taxon>Viridiplantae</taxon>
        <taxon>Streptophyta</taxon>
        <taxon>Embryophyta</taxon>
        <taxon>Tracheophyta</taxon>
        <taxon>Spermatophyta</taxon>
        <taxon>Magnoliopsida</taxon>
        <taxon>eudicotyledons</taxon>
        <taxon>Gunneridae</taxon>
        <taxon>Pentapetalae</taxon>
        <taxon>asterids</taxon>
        <taxon>Ericales</taxon>
        <taxon>Theaceae</taxon>
        <taxon>Camellia</taxon>
    </lineage>
</organism>
<dbReference type="EMBL" id="CM045772">
    <property type="protein sequence ID" value="KAI7984838.1"/>
    <property type="molecule type" value="Genomic_DNA"/>
</dbReference>
<comment type="caution">
    <text evidence="1">The sequence shown here is derived from an EMBL/GenBank/DDBJ whole genome shotgun (WGS) entry which is preliminary data.</text>
</comment>
<gene>
    <name evidence="1" type="ORF">LOK49_LG14G00201</name>
</gene>
<protein>
    <submittedName>
        <fullName evidence="1">F-box protein CPR1</fullName>
    </submittedName>
</protein>
<sequence>MPDFFPDEIMVEILQRLPTKSLIKFRSVSKSWNSLITSPNFINTHLTHSLTSNSYINSYDNLPLMIVRQCVSIPPPRTEHYKLCIDTDDSFDEYKDLEIPIKSRCLPFSNAIGYAKGLFCLFEQDRFFLWNPSIRKSMAMPMPMPKPTIKVAFHRHGFGFDPRNNDYKVVRIVNFYPTMEAPTTHIEVYSLNAGSWKMSSTGRNSYPVEITIGYTGRFASYLEGAVHFAANMWNSNDPLILSFDLSDEVFQTMMLPNGMVGVSTEEMWTSVFGGLLSLLCYEDAAPNQYCSIWIMKEYGVVDSWCKQCTVDLSGGITEVLGMRNNGHVLLETKTNRNWVLSSYDPSNHQIKNLGIHASSYHFVVDTYEENLVLLNKPNDAFSRRQMSRKRKDRSTLDQSCRARIGALITDIQKLHDEIDLLFEEINRQIEVSSKEKIDSMRLTATSQDSVVNDCNVAEKLSHSSALGRGVGVKGKDLNGITSSGQGCCNKDNMSDEDLEEHLRKIKAKSAEMLKKLSEKKDQILQTYGK</sequence>
<evidence type="ECO:0000313" key="1">
    <source>
        <dbReference type="EMBL" id="KAI7984838.1"/>
    </source>
</evidence>
<name>A0ACC0F7V4_9ERIC</name>
<accession>A0ACC0F7V4</accession>
<evidence type="ECO:0000313" key="2">
    <source>
        <dbReference type="Proteomes" id="UP001060215"/>
    </source>
</evidence>
<reference evidence="1 2" key="1">
    <citation type="journal article" date="2022" name="Plant J.">
        <title>Chromosome-level genome of Camellia lanceoleosa provides a valuable resource for understanding genome evolution and self-incompatibility.</title>
        <authorList>
            <person name="Gong W."/>
            <person name="Xiao S."/>
            <person name="Wang L."/>
            <person name="Liao Z."/>
            <person name="Chang Y."/>
            <person name="Mo W."/>
            <person name="Hu G."/>
            <person name="Li W."/>
            <person name="Zhao G."/>
            <person name="Zhu H."/>
            <person name="Hu X."/>
            <person name="Ji K."/>
            <person name="Xiang X."/>
            <person name="Song Q."/>
            <person name="Yuan D."/>
            <person name="Jin S."/>
            <person name="Zhang L."/>
        </authorList>
    </citation>
    <scope>NUCLEOTIDE SEQUENCE [LARGE SCALE GENOMIC DNA]</scope>
    <source>
        <strain evidence="1">SQ_2022a</strain>
    </source>
</reference>
<keyword evidence="2" id="KW-1185">Reference proteome</keyword>
<dbReference type="Proteomes" id="UP001060215">
    <property type="component" value="Chromosome 15"/>
</dbReference>
<proteinExistence type="predicted"/>